<keyword evidence="1" id="KW-1133">Transmembrane helix</keyword>
<dbReference type="NCBIfam" id="TIGR01509">
    <property type="entry name" value="HAD-SF-IA-v3"/>
    <property type="match status" value="1"/>
</dbReference>
<dbReference type="AlphaFoldDB" id="A0A0C2X2J4"/>
<evidence type="ECO:0008006" key="4">
    <source>
        <dbReference type="Google" id="ProtNLM"/>
    </source>
</evidence>
<reference evidence="3" key="2">
    <citation type="submission" date="2015-01" db="EMBL/GenBank/DDBJ databases">
        <title>Evolutionary Origins and Diversification of the Mycorrhizal Mutualists.</title>
        <authorList>
            <consortium name="DOE Joint Genome Institute"/>
            <consortium name="Mycorrhizal Genomics Consortium"/>
            <person name="Kohler A."/>
            <person name="Kuo A."/>
            <person name="Nagy L.G."/>
            <person name="Floudas D."/>
            <person name="Copeland A."/>
            <person name="Barry K.W."/>
            <person name="Cichocki N."/>
            <person name="Veneault-Fourrey C."/>
            <person name="LaButti K."/>
            <person name="Lindquist E.A."/>
            <person name="Lipzen A."/>
            <person name="Lundell T."/>
            <person name="Morin E."/>
            <person name="Murat C."/>
            <person name="Riley R."/>
            <person name="Ohm R."/>
            <person name="Sun H."/>
            <person name="Tunlid A."/>
            <person name="Henrissat B."/>
            <person name="Grigoriev I.V."/>
            <person name="Hibbett D.S."/>
            <person name="Martin F."/>
        </authorList>
    </citation>
    <scope>NUCLEOTIDE SEQUENCE [LARGE SCALE GENOMIC DNA]</scope>
    <source>
        <strain evidence="3">MAFF 305830</strain>
    </source>
</reference>
<keyword evidence="1" id="KW-0812">Transmembrane</keyword>
<evidence type="ECO:0000313" key="3">
    <source>
        <dbReference type="Proteomes" id="UP000054097"/>
    </source>
</evidence>
<dbReference type="HOGENOM" id="CLU_045011_1_0_1"/>
<feature type="transmembrane region" description="Helical" evidence="1">
    <location>
        <begin position="6"/>
        <end position="26"/>
    </location>
</feature>
<dbReference type="Pfam" id="PF00702">
    <property type="entry name" value="Hydrolase"/>
    <property type="match status" value="1"/>
</dbReference>
<dbReference type="OrthoDB" id="1694274at2759"/>
<feature type="non-terminal residue" evidence="2">
    <location>
        <position position="1"/>
    </location>
</feature>
<dbReference type="STRING" id="933852.A0A0C2X2J4"/>
<dbReference type="SFLD" id="SFLDG01129">
    <property type="entry name" value="C1.5:_HAD__Beta-PGM__Phosphata"/>
    <property type="match status" value="1"/>
</dbReference>
<dbReference type="InterPro" id="IPR023198">
    <property type="entry name" value="PGP-like_dom2"/>
</dbReference>
<dbReference type="Proteomes" id="UP000054097">
    <property type="component" value="Unassembled WGS sequence"/>
</dbReference>
<dbReference type="PANTHER" id="PTHR47829:SF1">
    <property type="entry name" value="HAD FAMILY PHOSPHATASE"/>
    <property type="match status" value="1"/>
</dbReference>
<dbReference type="Gene3D" id="3.40.50.1000">
    <property type="entry name" value="HAD superfamily/HAD-like"/>
    <property type="match status" value="1"/>
</dbReference>
<proteinExistence type="predicted"/>
<evidence type="ECO:0000256" key="1">
    <source>
        <dbReference type="SAM" id="Phobius"/>
    </source>
</evidence>
<keyword evidence="1" id="KW-0472">Membrane</keyword>
<keyword evidence="3" id="KW-1185">Reference proteome</keyword>
<sequence length="264" mass="29711">NTSIRAVIFDIGGVVITSPLIAIAAYERERGFPKDWLNVLITGHGSTGAWQRFERGELDLQTFYAEFGSDLSDVSKGQKWYADYCRKRGLGMPTLPPAQEMRVDGRELFGRMMRGSQFDDIVVRAIHKIRETKRYRVISVTNNFGQTKDGIPESELRFLGWDSGRGANSSALRILFDDYIDSSEVGLRKPDPAIYSLACQRNGVKPEEVIMLDDLGMNLKTARELGMSTIQVHIGRSEDAIRQLGKILGLDLLDTEHKERLSKL</sequence>
<dbReference type="InterPro" id="IPR023214">
    <property type="entry name" value="HAD_sf"/>
</dbReference>
<protein>
    <recommendedName>
        <fullName evidence="4">HAD-like protein</fullName>
    </recommendedName>
</protein>
<evidence type="ECO:0000313" key="2">
    <source>
        <dbReference type="EMBL" id="KIM32488.1"/>
    </source>
</evidence>
<gene>
    <name evidence="2" type="ORF">M408DRAFT_316359</name>
</gene>
<dbReference type="GO" id="GO:0016791">
    <property type="term" value="F:phosphatase activity"/>
    <property type="evidence" value="ECO:0007669"/>
    <property type="project" value="UniProtKB-ARBA"/>
</dbReference>
<name>A0A0C2X2J4_SERVB</name>
<dbReference type="InterPro" id="IPR036412">
    <property type="entry name" value="HAD-like_sf"/>
</dbReference>
<dbReference type="CDD" id="cd02603">
    <property type="entry name" value="HAD_sEH-N_like"/>
    <property type="match status" value="1"/>
</dbReference>
<dbReference type="InterPro" id="IPR006439">
    <property type="entry name" value="HAD-SF_hydro_IA"/>
</dbReference>
<dbReference type="SUPFAM" id="SSF56784">
    <property type="entry name" value="HAD-like"/>
    <property type="match status" value="1"/>
</dbReference>
<dbReference type="EMBL" id="KN824280">
    <property type="protein sequence ID" value="KIM32488.1"/>
    <property type="molecule type" value="Genomic_DNA"/>
</dbReference>
<organism evidence="2 3">
    <name type="scientific">Serendipita vermifera MAFF 305830</name>
    <dbReference type="NCBI Taxonomy" id="933852"/>
    <lineage>
        <taxon>Eukaryota</taxon>
        <taxon>Fungi</taxon>
        <taxon>Dikarya</taxon>
        <taxon>Basidiomycota</taxon>
        <taxon>Agaricomycotina</taxon>
        <taxon>Agaricomycetes</taxon>
        <taxon>Sebacinales</taxon>
        <taxon>Serendipitaceae</taxon>
        <taxon>Serendipita</taxon>
    </lineage>
</organism>
<dbReference type="InterPro" id="IPR052898">
    <property type="entry name" value="ACAD10-like"/>
</dbReference>
<accession>A0A0C2X2J4</accession>
<dbReference type="SFLD" id="SFLDS00003">
    <property type="entry name" value="Haloacid_Dehalogenase"/>
    <property type="match status" value="1"/>
</dbReference>
<dbReference type="Gene3D" id="1.10.150.240">
    <property type="entry name" value="Putative phosphatase, domain 2"/>
    <property type="match status" value="1"/>
</dbReference>
<dbReference type="PANTHER" id="PTHR47829">
    <property type="entry name" value="HYDROLASE, PUTATIVE (AFU_ORTHOLOGUE AFUA_1G12880)-RELATED"/>
    <property type="match status" value="1"/>
</dbReference>
<reference evidence="2 3" key="1">
    <citation type="submission" date="2014-04" db="EMBL/GenBank/DDBJ databases">
        <authorList>
            <consortium name="DOE Joint Genome Institute"/>
            <person name="Kuo A."/>
            <person name="Zuccaro A."/>
            <person name="Kohler A."/>
            <person name="Nagy L.G."/>
            <person name="Floudas D."/>
            <person name="Copeland A."/>
            <person name="Barry K.W."/>
            <person name="Cichocki N."/>
            <person name="Veneault-Fourrey C."/>
            <person name="LaButti K."/>
            <person name="Lindquist E.A."/>
            <person name="Lipzen A."/>
            <person name="Lundell T."/>
            <person name="Morin E."/>
            <person name="Murat C."/>
            <person name="Sun H."/>
            <person name="Tunlid A."/>
            <person name="Henrissat B."/>
            <person name="Grigoriev I.V."/>
            <person name="Hibbett D.S."/>
            <person name="Martin F."/>
            <person name="Nordberg H.P."/>
            <person name="Cantor M.N."/>
            <person name="Hua S.X."/>
        </authorList>
    </citation>
    <scope>NUCLEOTIDE SEQUENCE [LARGE SCALE GENOMIC DNA]</scope>
    <source>
        <strain evidence="2 3">MAFF 305830</strain>
    </source>
</reference>